<dbReference type="RefSeq" id="WP_198733427.1">
    <property type="nucleotide sequence ID" value="NZ_JAEINH010000005.1"/>
</dbReference>
<evidence type="ECO:0000256" key="3">
    <source>
        <dbReference type="ARBA" id="ARBA00022777"/>
    </source>
</evidence>
<dbReference type="Gene3D" id="1.10.510.10">
    <property type="entry name" value="Transferase(Phosphotransferase) domain 1"/>
    <property type="match status" value="1"/>
</dbReference>
<evidence type="ECO:0000256" key="5">
    <source>
        <dbReference type="PROSITE-ProRule" id="PRU10141"/>
    </source>
</evidence>
<dbReference type="CDD" id="cd14014">
    <property type="entry name" value="STKc_PknB_like"/>
    <property type="match status" value="1"/>
</dbReference>
<dbReference type="InterPro" id="IPR008271">
    <property type="entry name" value="Ser/Thr_kinase_AS"/>
</dbReference>
<comment type="caution">
    <text evidence="8">The sequence shown here is derived from an EMBL/GenBank/DDBJ whole genome shotgun (WGS) entry which is preliminary data.</text>
</comment>
<dbReference type="GO" id="GO:0004674">
    <property type="term" value="F:protein serine/threonine kinase activity"/>
    <property type="evidence" value="ECO:0007669"/>
    <property type="project" value="UniProtKB-KW"/>
</dbReference>
<feature type="region of interest" description="Disordered" evidence="6">
    <location>
        <begin position="371"/>
        <end position="400"/>
    </location>
</feature>
<keyword evidence="1" id="KW-0808">Transferase</keyword>
<dbReference type="Pfam" id="PF00069">
    <property type="entry name" value="Pkinase"/>
    <property type="match status" value="1"/>
</dbReference>
<dbReference type="SUPFAM" id="SSF56112">
    <property type="entry name" value="Protein kinase-like (PK-like)"/>
    <property type="match status" value="1"/>
</dbReference>
<gene>
    <name evidence="8" type="ORF">JAV76_07530</name>
</gene>
<dbReference type="PANTHER" id="PTHR43289">
    <property type="entry name" value="MITOGEN-ACTIVATED PROTEIN KINASE KINASE KINASE 20-RELATED"/>
    <property type="match status" value="1"/>
</dbReference>
<keyword evidence="8" id="KW-0723">Serine/threonine-protein kinase</keyword>
<keyword evidence="4 5" id="KW-0067">ATP-binding</keyword>
<dbReference type="GO" id="GO:0005524">
    <property type="term" value="F:ATP binding"/>
    <property type="evidence" value="ECO:0007669"/>
    <property type="project" value="UniProtKB-UniRule"/>
</dbReference>
<evidence type="ECO:0000256" key="6">
    <source>
        <dbReference type="SAM" id="MobiDB-lite"/>
    </source>
</evidence>
<evidence type="ECO:0000256" key="4">
    <source>
        <dbReference type="ARBA" id="ARBA00022840"/>
    </source>
</evidence>
<dbReference type="Proteomes" id="UP000602087">
    <property type="component" value="Unassembled WGS sequence"/>
</dbReference>
<dbReference type="AlphaFoldDB" id="A0A934IBK4"/>
<keyword evidence="2 5" id="KW-0547">Nucleotide-binding</keyword>
<feature type="domain" description="Protein kinase" evidence="7">
    <location>
        <begin position="19"/>
        <end position="279"/>
    </location>
</feature>
<keyword evidence="3 8" id="KW-0418">Kinase</keyword>
<dbReference type="Gene3D" id="3.30.200.20">
    <property type="entry name" value="Phosphorylase Kinase, domain 1"/>
    <property type="match status" value="1"/>
</dbReference>
<evidence type="ECO:0000313" key="9">
    <source>
        <dbReference type="Proteomes" id="UP000602087"/>
    </source>
</evidence>
<protein>
    <submittedName>
        <fullName evidence="8">Serine/threonine protein kinase</fullName>
    </submittedName>
</protein>
<dbReference type="InterPro" id="IPR000719">
    <property type="entry name" value="Prot_kinase_dom"/>
</dbReference>
<accession>A0A934IBK4</accession>
<evidence type="ECO:0000256" key="2">
    <source>
        <dbReference type="ARBA" id="ARBA00022741"/>
    </source>
</evidence>
<dbReference type="PANTHER" id="PTHR43289:SF30">
    <property type="entry name" value="NON-SPECIFIC SERINE_THREONINE PROTEIN KINASE"/>
    <property type="match status" value="1"/>
</dbReference>
<dbReference type="PROSITE" id="PS00107">
    <property type="entry name" value="PROTEIN_KINASE_ATP"/>
    <property type="match status" value="1"/>
</dbReference>
<dbReference type="InterPro" id="IPR011009">
    <property type="entry name" value="Kinase-like_dom_sf"/>
</dbReference>
<feature type="region of interest" description="Disordered" evidence="6">
    <location>
        <begin position="314"/>
        <end position="345"/>
    </location>
</feature>
<sequence>MTTDVQTVLEAGSTVADRYVVEALLGRGGTAAVYRARDQVLGRAVALKVFAPGTTAPHGARERAEVDLLASFHHPSLVTLFDVCTDADHGGERPVLVMELVEGPHLGERIAQGPLARVDVARMAGDLAEALHAVHEAGVVHRDIKPGNVLLGPSLLPTHEFRARLADFGIAYLVDSTRLTAEGILVGTPAYLSPEQARGEEPSPAGDVYSLGLVLLESLTRERAFDGPLLEALAARLSSDPHVPGHVGYGWKSLLAAMTARDPADRPTPLDVVVRARALEAEDEAGATGAVAAGEASATGPVPVVATSSALPTGAVERSTQDLPADPPPAAATVPGPRGDHQHRSRARSWVALLVAVPVLAVGAVLWQGRTTDAPSTPELPAVEAPLDDHLSDLMTSVTP</sequence>
<proteinExistence type="predicted"/>
<dbReference type="InterPro" id="IPR017441">
    <property type="entry name" value="Protein_kinase_ATP_BS"/>
</dbReference>
<keyword evidence="9" id="KW-1185">Reference proteome</keyword>
<dbReference type="PROSITE" id="PS50011">
    <property type="entry name" value="PROTEIN_KINASE_DOM"/>
    <property type="match status" value="1"/>
</dbReference>
<dbReference type="EMBL" id="JAEINH010000005">
    <property type="protein sequence ID" value="MBI9114861.1"/>
    <property type="molecule type" value="Genomic_DNA"/>
</dbReference>
<evidence type="ECO:0000256" key="1">
    <source>
        <dbReference type="ARBA" id="ARBA00022679"/>
    </source>
</evidence>
<evidence type="ECO:0000259" key="7">
    <source>
        <dbReference type="PROSITE" id="PS50011"/>
    </source>
</evidence>
<reference evidence="8" key="1">
    <citation type="submission" date="2020-12" db="EMBL/GenBank/DDBJ databases">
        <title>Sanguibacter suaedae sp. nov., isolated from Suaeda aralocaspica.</title>
        <authorList>
            <person name="Ma Q."/>
        </authorList>
    </citation>
    <scope>NUCLEOTIDE SEQUENCE</scope>
    <source>
        <strain evidence="8">YZGR15</strain>
    </source>
</reference>
<feature type="binding site" evidence="5">
    <location>
        <position position="48"/>
    </location>
    <ligand>
        <name>ATP</name>
        <dbReference type="ChEBI" id="CHEBI:30616"/>
    </ligand>
</feature>
<evidence type="ECO:0000313" key="8">
    <source>
        <dbReference type="EMBL" id="MBI9114861.1"/>
    </source>
</evidence>
<organism evidence="8 9">
    <name type="scientific">Sanguibacter suaedae</name>
    <dbReference type="NCBI Taxonomy" id="2795737"/>
    <lineage>
        <taxon>Bacteria</taxon>
        <taxon>Bacillati</taxon>
        <taxon>Actinomycetota</taxon>
        <taxon>Actinomycetes</taxon>
        <taxon>Micrococcales</taxon>
        <taxon>Sanguibacteraceae</taxon>
        <taxon>Sanguibacter</taxon>
    </lineage>
</organism>
<dbReference type="SMART" id="SM00220">
    <property type="entry name" value="S_TKc"/>
    <property type="match status" value="1"/>
</dbReference>
<name>A0A934IBK4_9MICO</name>
<dbReference type="PROSITE" id="PS00108">
    <property type="entry name" value="PROTEIN_KINASE_ST"/>
    <property type="match status" value="1"/>
</dbReference>